<comment type="caution">
    <text evidence="3">The sequence shown here is derived from an EMBL/GenBank/DDBJ whole genome shotgun (WGS) entry which is preliminary data.</text>
</comment>
<dbReference type="RefSeq" id="WP_148973652.1">
    <property type="nucleotide sequence ID" value="NZ_VTER01000002.1"/>
</dbReference>
<accession>A0A5D4RP61</accession>
<feature type="compositionally biased region" description="Basic and acidic residues" evidence="1">
    <location>
        <begin position="15"/>
        <end position="44"/>
    </location>
</feature>
<dbReference type="EMBL" id="VTER01000002">
    <property type="protein sequence ID" value="TYS51282.1"/>
    <property type="molecule type" value="Genomic_DNA"/>
</dbReference>
<evidence type="ECO:0000256" key="1">
    <source>
        <dbReference type="SAM" id="MobiDB-lite"/>
    </source>
</evidence>
<dbReference type="SUPFAM" id="SSF110997">
    <property type="entry name" value="Sporulation related repeat"/>
    <property type="match status" value="1"/>
</dbReference>
<dbReference type="Gene3D" id="3.30.70.1070">
    <property type="entry name" value="Sporulation related repeat"/>
    <property type="match status" value="1"/>
</dbReference>
<feature type="region of interest" description="Disordered" evidence="1">
    <location>
        <begin position="1"/>
        <end position="72"/>
    </location>
</feature>
<keyword evidence="2" id="KW-0812">Transmembrane</keyword>
<feature type="transmembrane region" description="Helical" evidence="2">
    <location>
        <begin position="122"/>
        <end position="146"/>
    </location>
</feature>
<dbReference type="InterPro" id="IPR036680">
    <property type="entry name" value="SPOR-like_sf"/>
</dbReference>
<evidence type="ECO:0000313" key="4">
    <source>
        <dbReference type="Proteomes" id="UP000322139"/>
    </source>
</evidence>
<reference evidence="3 4" key="1">
    <citation type="submission" date="2019-08" db="EMBL/GenBank/DDBJ databases">
        <title>Bacillus genomes from the desert of Cuatro Cienegas, Coahuila.</title>
        <authorList>
            <person name="Olmedo-Alvarez G."/>
        </authorList>
    </citation>
    <scope>NUCLEOTIDE SEQUENCE [LARGE SCALE GENOMIC DNA]</scope>
    <source>
        <strain evidence="3 4">CH446_14T</strain>
    </source>
</reference>
<keyword evidence="2" id="KW-0472">Membrane</keyword>
<organism evidence="3 4">
    <name type="scientific">Bacillus infantis</name>
    <dbReference type="NCBI Taxonomy" id="324767"/>
    <lineage>
        <taxon>Bacteria</taxon>
        <taxon>Bacillati</taxon>
        <taxon>Bacillota</taxon>
        <taxon>Bacilli</taxon>
        <taxon>Bacillales</taxon>
        <taxon>Bacillaceae</taxon>
        <taxon>Bacillus</taxon>
    </lineage>
</organism>
<dbReference type="GO" id="GO:0042834">
    <property type="term" value="F:peptidoglycan binding"/>
    <property type="evidence" value="ECO:0007669"/>
    <property type="project" value="InterPro"/>
</dbReference>
<feature type="region of interest" description="Disordered" evidence="1">
    <location>
        <begin position="159"/>
        <end position="179"/>
    </location>
</feature>
<keyword evidence="2" id="KW-1133">Transmembrane helix</keyword>
<name>A0A5D4RP61_9BACI</name>
<dbReference type="AlphaFoldDB" id="A0A5D4RP61"/>
<gene>
    <name evidence="3" type="ORF">FZD51_04425</name>
</gene>
<proteinExistence type="predicted"/>
<sequence>MENRGNGRTITIKLNGKDREAVHMKDKTAQKERNPAEEVQHLENAEEESAEGNLLSANEDLAELEAAPAREAADDEFDWILPEIMEEDREPKEYKVAAKTEKGSGKKGSILNSPGKPSNQKALVRSVVISVFFAVLFGTSLGFLMLKMVIHDGSAEEPEGAAQATAGTVSGTDQGSTAGNDTLALEPLTVFVVQGGVFSTKDAAEKIQSAIFEKGAPAQLMEMEGKSYLFLGAAGSLEDAKQLGTDYKSKGMDAFAKELAAGGKTLDKLQEEDKKFLQAAPGIYSSMAAGMGAVTPGAAIPEEALKQAADVSAQLAGFDEAKLSADRVGVMQKELSEAAELIASYQKNPDEKGYYAIQQHLLSFIAAYTAL</sequence>
<protein>
    <recommendedName>
        <fullName evidence="5">SPOR domain-containing protein</fullName>
    </recommendedName>
</protein>
<feature type="compositionally biased region" description="Polar residues" evidence="1">
    <location>
        <begin position="165"/>
        <end position="179"/>
    </location>
</feature>
<evidence type="ECO:0008006" key="5">
    <source>
        <dbReference type="Google" id="ProtNLM"/>
    </source>
</evidence>
<dbReference type="Proteomes" id="UP000322139">
    <property type="component" value="Unassembled WGS sequence"/>
</dbReference>
<evidence type="ECO:0000256" key="2">
    <source>
        <dbReference type="SAM" id="Phobius"/>
    </source>
</evidence>
<feature type="region of interest" description="Disordered" evidence="1">
    <location>
        <begin position="90"/>
        <end position="118"/>
    </location>
</feature>
<feature type="compositionally biased region" description="Basic and acidic residues" evidence="1">
    <location>
        <begin position="90"/>
        <end position="104"/>
    </location>
</feature>
<feature type="compositionally biased region" description="Low complexity" evidence="1">
    <location>
        <begin position="54"/>
        <end position="70"/>
    </location>
</feature>
<evidence type="ECO:0000313" key="3">
    <source>
        <dbReference type="EMBL" id="TYS51282.1"/>
    </source>
</evidence>